<dbReference type="Proteomes" id="UP000198846">
    <property type="component" value="Unassembled WGS sequence"/>
</dbReference>
<dbReference type="SUPFAM" id="SSF47384">
    <property type="entry name" value="Homodimeric domain of signal transducing histidine kinase"/>
    <property type="match status" value="1"/>
</dbReference>
<feature type="repeat" description="TPR" evidence="4">
    <location>
        <begin position="248"/>
        <end position="281"/>
    </location>
</feature>
<dbReference type="InterPro" id="IPR036097">
    <property type="entry name" value="HisK_dim/P_sf"/>
</dbReference>
<dbReference type="InterPro" id="IPR003594">
    <property type="entry name" value="HATPase_dom"/>
</dbReference>
<dbReference type="CDD" id="cd00082">
    <property type="entry name" value="HisKA"/>
    <property type="match status" value="1"/>
</dbReference>
<dbReference type="SMART" id="SM00028">
    <property type="entry name" value="TPR"/>
    <property type="match status" value="4"/>
</dbReference>
<keyword evidence="8" id="KW-0418">Kinase</keyword>
<sequence length="725" mass="82357">MKNIRHTNTSIFGCLLQKYCQLIILLLIGASGFSQQPSAESNQNIESMLSSISEQLQGTITDSIQFRNSMFRVLTLAKQTQNNAQLIKAYHNLATWHTRNPTLDSTIYYLDQAEKISKTHKLPLLEAETFLKKETAYKQRGLYGKAMTENFKALESFEAINNQLGIAKSYTRLCDLLYFQEKYAEGAEYCQKAITILKELNDPKELAKSYRYKADNLLILERYDDALNDINNSINLLKNAGSGEPELARNYNTRGNIYKYMKRYDDAITEYKKCLEIAKKHNLSQGIIPALGNIGHVYRLQEKHSEALPYTLDAIDLMKKSGNTPNLKENYAHTSGSYEALEQYKEALKYEQLYSEARVKELEQIIEQLESELQIKYESAKKDETIESQDATIDRQRKTQLLYISLAALLGIILFGMYFTIRNIRKKRKALALLNKELANKQHALAESNNKLKHSLNELKATQSQLIQSEKLASLGQLAAGIAHEIKNPLNFVNNFSELNLELIDEIHVELEKVPSSPEKEDIIGLLEDVVSNQKKIHQHGTRADSIVKSMLLHSRGGNGIKEPTDINAMLKEYINLSFHAMRAGKKAINVTLDFQLDDTLKKPAVIMEDVSRVILNLSNNAFDAMYERIKDKDSSENYHPKLTVRTYEDHQNVVIEVEDNGNGIPQDFKDKILMPFFTTKRGTEGTGLGLSISNDIVKSHGGHLQIDSKQGDNSFTKFKIILPI</sequence>
<dbReference type="PRINTS" id="PR00344">
    <property type="entry name" value="BCTRLSENSOR"/>
</dbReference>
<keyword evidence="6" id="KW-1133">Transmembrane helix</keyword>
<dbReference type="InterPro" id="IPR036890">
    <property type="entry name" value="HATPase_C_sf"/>
</dbReference>
<evidence type="ECO:0000256" key="6">
    <source>
        <dbReference type="SAM" id="Phobius"/>
    </source>
</evidence>
<dbReference type="Gene3D" id="1.25.40.10">
    <property type="entry name" value="Tetratricopeptide repeat domain"/>
    <property type="match status" value="2"/>
</dbReference>
<evidence type="ECO:0000313" key="9">
    <source>
        <dbReference type="Proteomes" id="UP000198846"/>
    </source>
</evidence>
<protein>
    <recommendedName>
        <fullName evidence="2">histidine kinase</fullName>
        <ecNumber evidence="2">2.7.13.3</ecNumber>
    </recommendedName>
</protein>
<dbReference type="Pfam" id="PF02518">
    <property type="entry name" value="HATPase_c"/>
    <property type="match status" value="1"/>
</dbReference>
<evidence type="ECO:0000256" key="5">
    <source>
        <dbReference type="SAM" id="Coils"/>
    </source>
</evidence>
<accession>A0A1H3Y7I7</accession>
<dbReference type="Gene3D" id="1.10.287.130">
    <property type="match status" value="1"/>
</dbReference>
<dbReference type="GO" id="GO:0000155">
    <property type="term" value="F:phosphorelay sensor kinase activity"/>
    <property type="evidence" value="ECO:0007669"/>
    <property type="project" value="InterPro"/>
</dbReference>
<dbReference type="PANTHER" id="PTHR43065:SF42">
    <property type="entry name" value="TWO-COMPONENT SENSOR PPRA"/>
    <property type="match status" value="1"/>
</dbReference>
<proteinExistence type="predicted"/>
<evidence type="ECO:0000259" key="7">
    <source>
        <dbReference type="PROSITE" id="PS50109"/>
    </source>
</evidence>
<dbReference type="SMART" id="SM00387">
    <property type="entry name" value="HATPase_c"/>
    <property type="match status" value="1"/>
</dbReference>
<dbReference type="InterPro" id="IPR011990">
    <property type="entry name" value="TPR-like_helical_dom_sf"/>
</dbReference>
<dbReference type="Pfam" id="PF13424">
    <property type="entry name" value="TPR_12"/>
    <property type="match status" value="1"/>
</dbReference>
<gene>
    <name evidence="8" type="ORF">SAMN04487990_10660</name>
</gene>
<keyword evidence="6" id="KW-0472">Membrane</keyword>
<dbReference type="InterPro" id="IPR004358">
    <property type="entry name" value="Sig_transdc_His_kin-like_C"/>
</dbReference>
<dbReference type="InterPro" id="IPR003661">
    <property type="entry name" value="HisK_dim/P_dom"/>
</dbReference>
<dbReference type="AlphaFoldDB" id="A0A1H3Y7I7"/>
<evidence type="ECO:0000256" key="2">
    <source>
        <dbReference type="ARBA" id="ARBA00012438"/>
    </source>
</evidence>
<comment type="catalytic activity">
    <reaction evidence="1">
        <text>ATP + protein L-histidine = ADP + protein N-phospho-L-histidine.</text>
        <dbReference type="EC" id="2.7.13.3"/>
    </reaction>
</comment>
<name>A0A1H3Y7I7_BIZPA</name>
<dbReference type="EC" id="2.7.13.3" evidence="2"/>
<feature type="domain" description="Histidine kinase" evidence="7">
    <location>
        <begin position="481"/>
        <end position="725"/>
    </location>
</feature>
<dbReference type="OrthoDB" id="9767435at2"/>
<dbReference type="STRING" id="283786.SAMN04487990_10660"/>
<dbReference type="EMBL" id="FNQK01000006">
    <property type="protein sequence ID" value="SEA06864.1"/>
    <property type="molecule type" value="Genomic_DNA"/>
</dbReference>
<feature type="transmembrane region" description="Helical" evidence="6">
    <location>
        <begin position="401"/>
        <end position="421"/>
    </location>
</feature>
<dbReference type="Gene3D" id="3.30.565.10">
    <property type="entry name" value="Histidine kinase-like ATPase, C-terminal domain"/>
    <property type="match status" value="1"/>
</dbReference>
<dbReference type="SUPFAM" id="SSF55874">
    <property type="entry name" value="ATPase domain of HSP90 chaperone/DNA topoisomerase II/histidine kinase"/>
    <property type="match status" value="1"/>
</dbReference>
<dbReference type="PANTHER" id="PTHR43065">
    <property type="entry name" value="SENSOR HISTIDINE KINASE"/>
    <property type="match status" value="1"/>
</dbReference>
<dbReference type="PROSITE" id="PS50005">
    <property type="entry name" value="TPR"/>
    <property type="match status" value="1"/>
</dbReference>
<reference evidence="8 9" key="1">
    <citation type="submission" date="2016-10" db="EMBL/GenBank/DDBJ databases">
        <authorList>
            <person name="de Groot N.N."/>
        </authorList>
    </citation>
    <scope>NUCLEOTIDE SEQUENCE [LARGE SCALE GENOMIC DNA]</scope>
    <source>
        <strain evidence="8 9">DSM 23842</strain>
    </source>
</reference>
<keyword evidence="3" id="KW-0597">Phosphoprotein</keyword>
<organism evidence="8 9">
    <name type="scientific">Bizionia paragorgiae</name>
    <dbReference type="NCBI Taxonomy" id="283786"/>
    <lineage>
        <taxon>Bacteria</taxon>
        <taxon>Pseudomonadati</taxon>
        <taxon>Bacteroidota</taxon>
        <taxon>Flavobacteriia</taxon>
        <taxon>Flavobacteriales</taxon>
        <taxon>Flavobacteriaceae</taxon>
        <taxon>Bizionia</taxon>
    </lineage>
</organism>
<keyword evidence="6" id="KW-0812">Transmembrane</keyword>
<dbReference type="InterPro" id="IPR019734">
    <property type="entry name" value="TPR_rpt"/>
</dbReference>
<keyword evidence="5" id="KW-0175">Coiled coil</keyword>
<dbReference type="SUPFAM" id="SSF48452">
    <property type="entry name" value="TPR-like"/>
    <property type="match status" value="2"/>
</dbReference>
<evidence type="ECO:0000256" key="1">
    <source>
        <dbReference type="ARBA" id="ARBA00000085"/>
    </source>
</evidence>
<feature type="coiled-coil region" evidence="5">
    <location>
        <begin position="352"/>
        <end position="379"/>
    </location>
</feature>
<keyword evidence="8" id="KW-0808">Transferase</keyword>
<evidence type="ECO:0000313" key="8">
    <source>
        <dbReference type="EMBL" id="SEA06864.1"/>
    </source>
</evidence>
<dbReference type="PROSITE" id="PS50109">
    <property type="entry name" value="HIS_KIN"/>
    <property type="match status" value="1"/>
</dbReference>
<evidence type="ECO:0000256" key="4">
    <source>
        <dbReference type="PROSITE-ProRule" id="PRU00339"/>
    </source>
</evidence>
<dbReference type="InterPro" id="IPR005467">
    <property type="entry name" value="His_kinase_dom"/>
</dbReference>
<feature type="coiled-coil region" evidence="5">
    <location>
        <begin position="421"/>
        <end position="465"/>
    </location>
</feature>
<evidence type="ECO:0000256" key="3">
    <source>
        <dbReference type="ARBA" id="ARBA00022553"/>
    </source>
</evidence>
<dbReference type="RefSeq" id="WP_092133201.1">
    <property type="nucleotide sequence ID" value="NZ_FNQK01000006.1"/>
</dbReference>
<keyword evidence="9" id="KW-1185">Reference proteome</keyword>
<keyword evidence="4" id="KW-0802">TPR repeat</keyword>